<dbReference type="Proteomes" id="UP001499878">
    <property type="component" value="Unassembled WGS sequence"/>
</dbReference>
<dbReference type="InterPro" id="IPR036849">
    <property type="entry name" value="Enolase-like_C_sf"/>
</dbReference>
<dbReference type="CDD" id="cd03316">
    <property type="entry name" value="MR_like"/>
    <property type="match status" value="1"/>
</dbReference>
<organism evidence="4 5">
    <name type="scientific">Streptomyces thinghirensis</name>
    <dbReference type="NCBI Taxonomy" id="551547"/>
    <lineage>
        <taxon>Bacteria</taxon>
        <taxon>Bacillati</taxon>
        <taxon>Actinomycetota</taxon>
        <taxon>Actinomycetes</taxon>
        <taxon>Kitasatosporales</taxon>
        <taxon>Streptomycetaceae</taxon>
        <taxon>Streptomyces</taxon>
    </lineage>
</organism>
<evidence type="ECO:0000313" key="4">
    <source>
        <dbReference type="EMBL" id="GAA5207765.1"/>
    </source>
</evidence>
<dbReference type="PANTHER" id="PTHR48080">
    <property type="entry name" value="D-GALACTONATE DEHYDRATASE-RELATED"/>
    <property type="match status" value="1"/>
</dbReference>
<feature type="compositionally biased region" description="Basic and acidic residues" evidence="2">
    <location>
        <begin position="1"/>
        <end position="18"/>
    </location>
</feature>
<dbReference type="InterPro" id="IPR006311">
    <property type="entry name" value="TAT_signal"/>
</dbReference>
<evidence type="ECO:0000256" key="1">
    <source>
        <dbReference type="ARBA" id="ARBA00023239"/>
    </source>
</evidence>
<dbReference type="InterPro" id="IPR013342">
    <property type="entry name" value="Mandelate_racemase_C"/>
</dbReference>
<reference evidence="5" key="1">
    <citation type="journal article" date="2019" name="Int. J. Syst. Evol. Microbiol.">
        <title>The Global Catalogue of Microorganisms (GCM) 10K type strain sequencing project: providing services to taxonomists for standard genome sequencing and annotation.</title>
        <authorList>
            <consortium name="The Broad Institute Genomics Platform"/>
            <consortium name="The Broad Institute Genome Sequencing Center for Infectious Disease"/>
            <person name="Wu L."/>
            <person name="Ma J."/>
        </authorList>
    </citation>
    <scope>NUCLEOTIDE SEQUENCE [LARGE SCALE GENOMIC DNA]</scope>
    <source>
        <strain evidence="5">JCM 18306</strain>
    </source>
</reference>
<protein>
    <submittedName>
        <fullName evidence="4">Mandelate racemase/muconate lactonizing enzyme family protein</fullName>
    </submittedName>
</protein>
<dbReference type="PANTHER" id="PTHR48080:SF2">
    <property type="entry name" value="D-GALACTONATE DEHYDRATASE"/>
    <property type="match status" value="1"/>
</dbReference>
<dbReference type="Pfam" id="PF02746">
    <property type="entry name" value="MR_MLE_N"/>
    <property type="match status" value="1"/>
</dbReference>
<name>A0ABP9T1G5_9ACTN</name>
<dbReference type="EMBL" id="BAABJR010000005">
    <property type="protein sequence ID" value="GAA5207765.1"/>
    <property type="molecule type" value="Genomic_DNA"/>
</dbReference>
<dbReference type="RefSeq" id="WP_345629505.1">
    <property type="nucleotide sequence ID" value="NZ_BAABJR010000005.1"/>
</dbReference>
<proteinExistence type="predicted"/>
<keyword evidence="1" id="KW-0456">Lyase</keyword>
<comment type="caution">
    <text evidence="4">The sequence shown here is derived from an EMBL/GenBank/DDBJ whole genome shotgun (WGS) entry which is preliminary data.</text>
</comment>
<dbReference type="SFLD" id="SFLDG00179">
    <property type="entry name" value="mandelate_racemase"/>
    <property type="match status" value="1"/>
</dbReference>
<dbReference type="Gene3D" id="3.20.20.120">
    <property type="entry name" value="Enolase-like C-terminal domain"/>
    <property type="match status" value="1"/>
</dbReference>
<dbReference type="InterPro" id="IPR013341">
    <property type="entry name" value="Mandelate_racemase_N_dom"/>
</dbReference>
<dbReference type="InterPro" id="IPR029017">
    <property type="entry name" value="Enolase-like_N"/>
</dbReference>
<evidence type="ECO:0000259" key="3">
    <source>
        <dbReference type="SMART" id="SM00922"/>
    </source>
</evidence>
<evidence type="ECO:0000256" key="2">
    <source>
        <dbReference type="SAM" id="MobiDB-lite"/>
    </source>
</evidence>
<accession>A0ABP9T1G5</accession>
<feature type="domain" description="Mandelate racemase/muconate lactonizing enzyme C-terminal" evidence="3">
    <location>
        <begin position="184"/>
        <end position="325"/>
    </location>
</feature>
<dbReference type="SMART" id="SM00922">
    <property type="entry name" value="MR_MLE"/>
    <property type="match status" value="1"/>
</dbReference>
<gene>
    <name evidence="4" type="ORF">GCM10023323_24600</name>
</gene>
<dbReference type="InterPro" id="IPR034593">
    <property type="entry name" value="DgoD-like"/>
</dbReference>
<dbReference type="InterPro" id="IPR029065">
    <property type="entry name" value="Enolase_C-like"/>
</dbReference>
<keyword evidence="5" id="KW-1185">Reference proteome</keyword>
<dbReference type="Pfam" id="PF13378">
    <property type="entry name" value="MR_MLE_C"/>
    <property type="match status" value="1"/>
</dbReference>
<dbReference type="SUPFAM" id="SSF54826">
    <property type="entry name" value="Enolase N-terminal domain-like"/>
    <property type="match status" value="1"/>
</dbReference>
<feature type="region of interest" description="Disordered" evidence="2">
    <location>
        <begin position="1"/>
        <end position="20"/>
    </location>
</feature>
<evidence type="ECO:0000313" key="5">
    <source>
        <dbReference type="Proteomes" id="UP001499878"/>
    </source>
</evidence>
<dbReference type="SUPFAM" id="SSF51604">
    <property type="entry name" value="Enolase C-terminal domain-like"/>
    <property type="match status" value="1"/>
</dbReference>
<dbReference type="PROSITE" id="PS51318">
    <property type="entry name" value="TAT"/>
    <property type="match status" value="1"/>
</dbReference>
<dbReference type="Gene3D" id="3.30.390.10">
    <property type="entry name" value="Enolase-like, N-terminal domain"/>
    <property type="match status" value="1"/>
</dbReference>
<sequence length="475" mass="52903">MRDEASAPEETTRSEGKSRRSLLKLSAAGLGGLSLGALAMRPVEEQVDYLSQNVSRASKPSQLKITDLRVAVLDGVPFTSPIVRISTNQGISGYGEVRDDADKRYALELKSRLLGENPCNVEMLFKRIKQFGNHGRRGGGVSGVEMALWDLAGKAYGVPVFALLGGAYRKKIRLYTDTTESENPKEYAARMKDRVDKGFTFLKMDLGLELVAKKPGTVVGRSYWDDNLEQYNGDPGSYGQTQHNFTMVQLTDKGLEMMAEYVEAVRDAIGYDIPMGMDHTGHFDVNTAIRLANRFERYNLAWLEDLVPWFHTEDWKEITKAVNVPTMTGEDIYGLEAFRKLCDEDAVDLIQPDPATAGGILETKRIGDYAAEKGKAMPLHYAGSPVGAMASAHIAAATETFVALEYHATDVPFWNDLVKQEEPLMNKGWYQLTDKPGLGIEMDEKEMAKHLLKGEKLFAPTPEWSKKVAWDRTWS</sequence>
<dbReference type="SFLD" id="SFLDS00001">
    <property type="entry name" value="Enolase"/>
    <property type="match status" value="1"/>
</dbReference>